<dbReference type="InParanoid" id="A0A0L0HSQ3"/>
<dbReference type="EC" id="2.7.7.50" evidence="2"/>
<evidence type="ECO:0000256" key="5">
    <source>
        <dbReference type="ARBA" id="ARBA00022695"/>
    </source>
</evidence>
<feature type="compositionally biased region" description="Low complexity" evidence="11">
    <location>
        <begin position="1250"/>
        <end position="1261"/>
    </location>
</feature>
<dbReference type="GO" id="GO:0005525">
    <property type="term" value="F:GTP binding"/>
    <property type="evidence" value="ECO:0007669"/>
    <property type="project" value="UniProtKB-KW"/>
</dbReference>
<name>A0A0L0HSQ3_SPIPD</name>
<feature type="compositionally biased region" description="Basic residues" evidence="11">
    <location>
        <begin position="1285"/>
        <end position="1298"/>
    </location>
</feature>
<gene>
    <name evidence="14" type="ORF">SPPG_01390</name>
</gene>
<feature type="domain" description="mRNA capping enzyme C-terminal" evidence="13">
    <location>
        <begin position="243"/>
        <end position="359"/>
    </location>
</feature>
<feature type="compositionally biased region" description="Polar residues" evidence="11">
    <location>
        <begin position="1052"/>
        <end position="1064"/>
    </location>
</feature>
<dbReference type="RefSeq" id="XP_016611979.1">
    <property type="nucleotide sequence ID" value="XM_016749710.1"/>
</dbReference>
<keyword evidence="7" id="KW-0506">mRNA capping</keyword>
<feature type="compositionally biased region" description="Pro residues" evidence="11">
    <location>
        <begin position="1355"/>
        <end position="1369"/>
    </location>
</feature>
<evidence type="ECO:0000256" key="9">
    <source>
        <dbReference type="ARBA" id="ARBA00023242"/>
    </source>
</evidence>
<evidence type="ECO:0000313" key="14">
    <source>
        <dbReference type="EMBL" id="KND03940.1"/>
    </source>
</evidence>
<feature type="compositionally biased region" description="Basic and acidic residues" evidence="11">
    <location>
        <begin position="1303"/>
        <end position="1333"/>
    </location>
</feature>
<dbReference type="Gene3D" id="2.40.50.140">
    <property type="entry name" value="Nucleic acid-binding proteins"/>
    <property type="match status" value="1"/>
</dbReference>
<dbReference type="GO" id="GO:0005524">
    <property type="term" value="F:ATP binding"/>
    <property type="evidence" value="ECO:0007669"/>
    <property type="project" value="InterPro"/>
</dbReference>
<feature type="compositionally biased region" description="Polar residues" evidence="11">
    <location>
        <begin position="1395"/>
        <end position="1408"/>
    </location>
</feature>
<dbReference type="GO" id="GO:0005634">
    <property type="term" value="C:nucleus"/>
    <property type="evidence" value="ECO:0007669"/>
    <property type="project" value="UniProtKB-SubCell"/>
</dbReference>
<dbReference type="SUPFAM" id="SSF56091">
    <property type="entry name" value="DNA ligase/mRNA capping enzyme, catalytic domain"/>
    <property type="match status" value="1"/>
</dbReference>
<evidence type="ECO:0000313" key="15">
    <source>
        <dbReference type="Proteomes" id="UP000053201"/>
    </source>
</evidence>
<feature type="region of interest" description="Disordered" evidence="11">
    <location>
        <begin position="1219"/>
        <end position="1436"/>
    </location>
</feature>
<evidence type="ECO:0000256" key="10">
    <source>
        <dbReference type="ARBA" id="ARBA00044624"/>
    </source>
</evidence>
<feature type="compositionally biased region" description="Polar residues" evidence="11">
    <location>
        <begin position="731"/>
        <end position="740"/>
    </location>
</feature>
<feature type="compositionally biased region" description="Basic and acidic residues" evidence="11">
    <location>
        <begin position="466"/>
        <end position="478"/>
    </location>
</feature>
<feature type="compositionally biased region" description="Basic and acidic residues" evidence="11">
    <location>
        <begin position="649"/>
        <end position="658"/>
    </location>
</feature>
<keyword evidence="6" id="KW-0547">Nucleotide-binding</keyword>
<dbReference type="InterPro" id="IPR013846">
    <property type="entry name" value="mRNA_cap_enzyme_C"/>
</dbReference>
<sequence length="1436" mass="157707">MSNSRPKEGDVLPGKIGIGVDPSYSAELRNRIKDLLNWKHDGFPGSQPVALQHNNLQALEREDYFVCEKSDGVRYLMLLMVTQKGPATFMIDRKNEFHYVDMKFPLPKQVGEVTKYHNETLLDGELVVDVEGSHRTLTYLVFDLLTSHGERHLHETYNRRLGFFQRDVLAPYEHYLKYHPEARNVQPFRIRIKTQQRSYGMHVVFDEIARQKHGNDGLIFTPVNLPYTPGTCHKLLKWKPPEQNTIDFKIKMDLDKDRKPHYAILIAEFGAHKFHDQLTLEPELQEKWRVSPPDGRIAEFRWDKTWMTHLWEDGYVSSKREGGWRFVRFRDDKDTANDLAILEKTMKLIQNGVTKEMLLGRIETIRAHWKAREQGVSLPPRPPPERKFSTGPVPPTPALENAPSLEDPWRDGVMGISDHVKRRLSSGSTTSDVELPVRRVSTDFDRRLSVESPLKQKSGDTSPFMIDRRESADSDAIRRSSASSGGSEYRRSSEVFITSPTVDTGKPCDLLTKPQAGFKSEREGRDVSGETGEAEAETLPPRKRSISEWVAQMPKGIRLKKIVHARSTESNAESASTLGEDGSVTDTSPPEESDIKSPSVLKKVPEASESHTEAEVDASSTLRDMNPQKLIPPETLQVEDNAETTRVCQEVKQEKLKEPPTPNGAPVMGTPSPEMNVTKSLHDLMDTDTPSNKLAGIIPTAPSVGDAADPLPKTCKSEEDQHAMDIDVKSPTGTKSSVDTETSNLHLLNSSSAASPMELDESAAPSRKVDALDPMETEKQALPVNFKQEAAVHSVHPLIFKEPQALQSPAPMQVANLIGIVDKGHGQAPEPPENTSASGRRTSNGKVASQKGRKGKASSPMLSTATVDVTDIATKPSPLRGKKASEKPRKMSEARRRSSMKPYEASLLAVPAYTTAPAGSLPARPPGSTTSDVVTVVLPQPPPVLMQGQKKRVDDDDVYDEQESPAASPQVPVINTIPEIAAGKTDEVIQTPPRRKQSRPSSSASHRRSSSTPMKLLSHAGESMRTNSNTSMDIGKQRGSPSDAATLHIPSMGQSVPSHPSPGSATGGYPLGPNGAPLPHVFSSERPPAPPHTRSLSSSNVYEMQHRVASQPHIQIHQQPSHAPMMQPIMYGDPRMQPVSMQGGHRLSIDHNAMSAASPYRRRSSVSQPLIQAAPYPSMVMAPTSAPGYPPGTVIQLPVAAGGPVMFYPMLAPRHPQPPGPVTFYSATQSPEGAGQPQFVAYPPPPHPASQPSSSAPGGQPMRVVQQHVLPSSHTAQQQQLQQHQQHHHQQHSHHQRAQQHTGADHKEVLSRYIHEKDQSARERRSSHYDHPGRRSSSAASGTNSSGTSRSARIGPPPPAYPHPNPSPQQPHQHPVPSTSPPPRMEAQSPAPTVPSISPSNRIPTKRTSAWLDVVMGTSDSQLPSPEDVGHKRAKG</sequence>
<dbReference type="InterPro" id="IPR001339">
    <property type="entry name" value="mRNA_cap_enzyme_adenylation"/>
</dbReference>
<feature type="compositionally biased region" description="Basic and acidic residues" evidence="11">
    <location>
        <begin position="603"/>
        <end position="614"/>
    </location>
</feature>
<dbReference type="GO" id="GO:0006370">
    <property type="term" value="P:7-methylguanosine mRNA capping"/>
    <property type="evidence" value="ECO:0007669"/>
    <property type="project" value="UniProtKB-KW"/>
</dbReference>
<feature type="compositionally biased region" description="Basic and acidic residues" evidence="11">
    <location>
        <begin position="883"/>
        <end position="896"/>
    </location>
</feature>
<dbReference type="CDD" id="cd07895">
    <property type="entry name" value="Adenylation_mRNA_capping"/>
    <property type="match status" value="1"/>
</dbReference>
<evidence type="ECO:0000256" key="6">
    <source>
        <dbReference type="ARBA" id="ARBA00022741"/>
    </source>
</evidence>
<dbReference type="STRING" id="645134.A0A0L0HSQ3"/>
<keyword evidence="3" id="KW-0507">mRNA processing</keyword>
<feature type="domain" description="mRNA capping enzyme adenylation" evidence="12">
    <location>
        <begin position="47"/>
        <end position="239"/>
    </location>
</feature>
<keyword evidence="8" id="KW-0342">GTP-binding</keyword>
<comment type="subcellular location">
    <subcellularLocation>
        <location evidence="1">Nucleus</location>
    </subcellularLocation>
</comment>
<dbReference type="Gene3D" id="3.30.470.30">
    <property type="entry name" value="DNA ligase/mRNA capping enzyme"/>
    <property type="match status" value="1"/>
</dbReference>
<evidence type="ECO:0000256" key="2">
    <source>
        <dbReference type="ARBA" id="ARBA00012475"/>
    </source>
</evidence>
<accession>A0A0L0HSQ3</accession>
<dbReference type="PANTHER" id="PTHR10367">
    <property type="entry name" value="MRNA-CAPPING ENZYME"/>
    <property type="match status" value="1"/>
</dbReference>
<evidence type="ECO:0000259" key="12">
    <source>
        <dbReference type="Pfam" id="PF01331"/>
    </source>
</evidence>
<feature type="region of interest" description="Disordered" evidence="11">
    <location>
        <begin position="940"/>
        <end position="1096"/>
    </location>
</feature>
<dbReference type="Pfam" id="PF03919">
    <property type="entry name" value="mRNA_cap_C"/>
    <property type="match status" value="1"/>
</dbReference>
<evidence type="ECO:0000256" key="4">
    <source>
        <dbReference type="ARBA" id="ARBA00022679"/>
    </source>
</evidence>
<dbReference type="SUPFAM" id="SSF50249">
    <property type="entry name" value="Nucleic acid-binding proteins"/>
    <property type="match status" value="1"/>
</dbReference>
<dbReference type="OMA" id="FVPSICP"/>
<dbReference type="OrthoDB" id="200924at2759"/>
<feature type="region of interest" description="Disordered" evidence="11">
    <location>
        <begin position="823"/>
        <end position="903"/>
    </location>
</feature>
<evidence type="ECO:0000256" key="7">
    <source>
        <dbReference type="ARBA" id="ARBA00023042"/>
    </source>
</evidence>
<reference evidence="14 15" key="1">
    <citation type="submission" date="2009-08" db="EMBL/GenBank/DDBJ databases">
        <title>The Genome Sequence of Spizellomyces punctatus strain DAOM BR117.</title>
        <authorList>
            <consortium name="The Broad Institute Genome Sequencing Platform"/>
            <person name="Russ C."/>
            <person name="Cuomo C."/>
            <person name="Shea T."/>
            <person name="Young S.K."/>
            <person name="Zeng Q."/>
            <person name="Koehrsen M."/>
            <person name="Haas B."/>
            <person name="Borodovsky M."/>
            <person name="Guigo R."/>
            <person name="Alvarado L."/>
            <person name="Berlin A."/>
            <person name="Bochicchio J."/>
            <person name="Borenstein D."/>
            <person name="Chapman S."/>
            <person name="Chen Z."/>
            <person name="Engels R."/>
            <person name="Freedman E."/>
            <person name="Gellesch M."/>
            <person name="Goldberg J."/>
            <person name="Griggs A."/>
            <person name="Gujja S."/>
            <person name="Heiman D."/>
            <person name="Hepburn T."/>
            <person name="Howarth C."/>
            <person name="Jen D."/>
            <person name="Larson L."/>
            <person name="Lewis B."/>
            <person name="Mehta T."/>
            <person name="Park D."/>
            <person name="Pearson M."/>
            <person name="Roberts A."/>
            <person name="Saif S."/>
            <person name="Shenoy N."/>
            <person name="Sisk P."/>
            <person name="Stolte C."/>
            <person name="Sykes S."/>
            <person name="Thomson T."/>
            <person name="Walk T."/>
            <person name="White J."/>
            <person name="Yandava C."/>
            <person name="Burger G."/>
            <person name="Gray M.W."/>
            <person name="Holland P.W.H."/>
            <person name="King N."/>
            <person name="Lang F.B.F."/>
            <person name="Roger A.J."/>
            <person name="Ruiz-Trillo I."/>
            <person name="Lander E."/>
            <person name="Nusbaum C."/>
        </authorList>
    </citation>
    <scope>NUCLEOTIDE SEQUENCE [LARGE SCALE GENOMIC DNA]</scope>
    <source>
        <strain evidence="14 15">DAOM BR117</strain>
    </source>
</reference>
<dbReference type="Proteomes" id="UP000053201">
    <property type="component" value="Unassembled WGS sequence"/>
</dbReference>
<dbReference type="PANTHER" id="PTHR10367:SF17">
    <property type="entry name" value="MRNA-CAPPING ENZYME"/>
    <property type="match status" value="1"/>
</dbReference>
<dbReference type="Pfam" id="PF01331">
    <property type="entry name" value="mRNA_cap_enzyme"/>
    <property type="match status" value="1"/>
</dbReference>
<feature type="compositionally biased region" description="Basic and acidic residues" evidence="11">
    <location>
        <begin position="715"/>
        <end position="728"/>
    </location>
</feature>
<proteinExistence type="predicted"/>
<keyword evidence="9" id="KW-0539">Nucleus</keyword>
<feature type="region of interest" description="Disordered" evidence="11">
    <location>
        <begin position="701"/>
        <end position="740"/>
    </location>
</feature>
<feature type="compositionally biased region" description="Polar residues" evidence="11">
    <location>
        <begin position="833"/>
        <end position="847"/>
    </location>
</feature>
<keyword evidence="15" id="KW-1185">Reference proteome</keyword>
<evidence type="ECO:0000256" key="11">
    <source>
        <dbReference type="SAM" id="MobiDB-lite"/>
    </source>
</evidence>
<feature type="region of interest" description="Disordered" evidence="11">
    <location>
        <begin position="451"/>
        <end position="677"/>
    </location>
</feature>
<keyword evidence="5" id="KW-0548">Nucleotidyltransferase</keyword>
<dbReference type="EMBL" id="KQ257451">
    <property type="protein sequence ID" value="KND03940.1"/>
    <property type="molecule type" value="Genomic_DNA"/>
</dbReference>
<feature type="compositionally biased region" description="Polar residues" evidence="11">
    <location>
        <begin position="568"/>
        <end position="577"/>
    </location>
</feature>
<evidence type="ECO:0000256" key="3">
    <source>
        <dbReference type="ARBA" id="ARBA00022664"/>
    </source>
</evidence>
<dbReference type="GeneID" id="27685056"/>
<feature type="compositionally biased region" description="Basic and acidic residues" evidence="11">
    <location>
        <begin position="519"/>
        <end position="528"/>
    </location>
</feature>
<dbReference type="GO" id="GO:0004484">
    <property type="term" value="F:mRNA guanylyltransferase activity"/>
    <property type="evidence" value="ECO:0007669"/>
    <property type="project" value="UniProtKB-EC"/>
</dbReference>
<feature type="region of interest" description="Disordered" evidence="11">
    <location>
        <begin position="373"/>
        <end position="410"/>
    </location>
</feature>
<protein>
    <recommendedName>
        <fullName evidence="2">mRNA guanylyltransferase</fullName>
        <ecNumber evidence="2">2.7.7.50</ecNumber>
    </recommendedName>
</protein>
<dbReference type="InterPro" id="IPR012340">
    <property type="entry name" value="NA-bd_OB-fold"/>
</dbReference>
<organism evidence="14 15">
    <name type="scientific">Spizellomyces punctatus (strain DAOM BR117)</name>
    <dbReference type="NCBI Taxonomy" id="645134"/>
    <lineage>
        <taxon>Eukaryota</taxon>
        <taxon>Fungi</taxon>
        <taxon>Fungi incertae sedis</taxon>
        <taxon>Chytridiomycota</taxon>
        <taxon>Chytridiomycota incertae sedis</taxon>
        <taxon>Chytridiomycetes</taxon>
        <taxon>Spizellomycetales</taxon>
        <taxon>Spizellomycetaceae</taxon>
        <taxon>Spizellomyces</taxon>
    </lineage>
</organism>
<dbReference type="eggNOG" id="KOG2386">
    <property type="taxonomic scope" value="Eukaryota"/>
</dbReference>
<dbReference type="InterPro" id="IPR051029">
    <property type="entry name" value="mRNA_Capping_Enz/RNA_Phosphat"/>
</dbReference>
<evidence type="ECO:0000259" key="13">
    <source>
        <dbReference type="Pfam" id="PF03919"/>
    </source>
</evidence>
<keyword evidence="4" id="KW-0808">Transferase</keyword>
<comment type="catalytic activity">
    <reaction evidence="10">
        <text>a 5'-end diphospho-ribonucleoside in mRNA + GTP + H(+) = a 5'-end (5'-triphosphoguanosine)-ribonucleoside in mRNA + diphosphate</text>
        <dbReference type="Rhea" id="RHEA:67012"/>
        <dbReference type="Rhea" id="RHEA-COMP:17165"/>
        <dbReference type="Rhea" id="RHEA-COMP:17166"/>
        <dbReference type="ChEBI" id="CHEBI:15378"/>
        <dbReference type="ChEBI" id="CHEBI:33019"/>
        <dbReference type="ChEBI" id="CHEBI:37565"/>
        <dbReference type="ChEBI" id="CHEBI:167616"/>
        <dbReference type="ChEBI" id="CHEBI:167617"/>
        <dbReference type="EC" id="2.7.7.50"/>
    </reaction>
    <physiologicalReaction direction="left-to-right" evidence="10">
        <dbReference type="Rhea" id="RHEA:67013"/>
    </physiologicalReaction>
</comment>
<evidence type="ECO:0000256" key="8">
    <source>
        <dbReference type="ARBA" id="ARBA00023134"/>
    </source>
</evidence>
<evidence type="ECO:0000256" key="1">
    <source>
        <dbReference type="ARBA" id="ARBA00004123"/>
    </source>
</evidence>
<dbReference type="VEuPathDB" id="FungiDB:SPPG_01390"/>
<feature type="compositionally biased region" description="Low complexity" evidence="11">
    <location>
        <begin position="1335"/>
        <end position="1353"/>
    </location>
</feature>